<dbReference type="Pfam" id="PF24830">
    <property type="entry name" value="DUF7714"/>
    <property type="match status" value="1"/>
</dbReference>
<organism evidence="1">
    <name type="scientific">Haliea sp. ETY-M</name>
    <dbReference type="NCBI Taxonomy" id="1055105"/>
    <lineage>
        <taxon>Bacteria</taxon>
        <taxon>Pseudomonadati</taxon>
        <taxon>Pseudomonadota</taxon>
        <taxon>Gammaproteobacteria</taxon>
        <taxon>Cellvibrionales</taxon>
        <taxon>Halieaceae</taxon>
        <taxon>Haliea</taxon>
    </lineage>
</organism>
<evidence type="ECO:0000313" key="1">
    <source>
        <dbReference type="EMBL" id="BBD50138.1"/>
    </source>
</evidence>
<sequence length="304" mass="34242">MQTEPTAYKFRDTKNLVQLPYRGVSVQPYEGAMTEAAITEHLRGKEAYRRTEFIVLHSAANEHALVAVATKERESLFSPIEWLEVVALPETCHFVVDPDCDPANPTALAKVAEKAGVSSAETLICQGVCDHVNFLHKPDPLVIRVVEVVPPQPPKLFHMVEHVLSYAELPPIRVELQTIDIEQLAKQQPAESYLVPCRSGGLDALPAPVHFLDERPENREPWTMVGCERSLQFHQHYYGDEPPRIEMCPRALARDDGVPTMLKCCLLEFEFETAGNIKIVPWGSDLRLVERALVELVEHVQSQR</sequence>
<reference evidence="1" key="1">
    <citation type="submission" date="2015-07" db="EMBL/GenBank/DDBJ databases">
        <title>Novel operon containing particulate methane monooxygenase-type genes and epoxyalkane:coenzyme M transferase gene in ethylene-assimilating marine bacterium, Haliea sp. ETY-M.</title>
        <authorList>
            <person name="Suzuki T."/>
            <person name="Habe H."/>
            <person name="Nakajima-Kambe T."/>
            <person name="Fuse H."/>
        </authorList>
    </citation>
    <scope>NUCLEOTIDE SEQUENCE</scope>
    <source>
        <strain evidence="1">ETY-M</strain>
    </source>
</reference>
<dbReference type="AlphaFoldDB" id="A0A455R4X3"/>
<protein>
    <submittedName>
        <fullName evidence="1">Uncharacterized protein</fullName>
    </submittedName>
</protein>
<proteinExistence type="predicted"/>
<dbReference type="EMBL" id="LC064121">
    <property type="protein sequence ID" value="BBD50138.1"/>
    <property type="molecule type" value="Genomic_DNA"/>
</dbReference>
<dbReference type="InterPro" id="IPR056131">
    <property type="entry name" value="DUF7714"/>
</dbReference>
<accession>A0A455R4X3</accession>
<name>A0A455R4X3_9GAMM</name>